<dbReference type="Gene3D" id="3.40.50.150">
    <property type="entry name" value="Vaccinia Virus protein VP39"/>
    <property type="match status" value="1"/>
</dbReference>
<feature type="binding site" evidence="6">
    <location>
        <position position="167"/>
    </location>
    <ligand>
        <name>S-adenosyl-L-methionine</name>
        <dbReference type="ChEBI" id="CHEBI:59789"/>
    </ligand>
</feature>
<protein>
    <submittedName>
        <fullName evidence="9">Sun/nucleolar protein family protein</fullName>
    </submittedName>
</protein>
<evidence type="ECO:0000256" key="2">
    <source>
        <dbReference type="ARBA" id="ARBA00022603"/>
    </source>
</evidence>
<evidence type="ECO:0000256" key="6">
    <source>
        <dbReference type="PROSITE-ProRule" id="PRU01023"/>
    </source>
</evidence>
<keyword evidence="11" id="KW-1185">Reference proteome</keyword>
<dbReference type="EMBL" id="KI546140">
    <property type="protein sequence ID" value="EST43224.1"/>
    <property type="molecule type" value="Genomic_DNA"/>
</dbReference>
<evidence type="ECO:0000256" key="5">
    <source>
        <dbReference type="ARBA" id="ARBA00022884"/>
    </source>
</evidence>
<dbReference type="SUPFAM" id="SSF53335">
    <property type="entry name" value="S-adenosyl-L-methionine-dependent methyltransferases"/>
    <property type="match status" value="1"/>
</dbReference>
<evidence type="ECO:0000256" key="7">
    <source>
        <dbReference type="SAM" id="MobiDB-lite"/>
    </source>
</evidence>
<name>V6LR37_9EUKA</name>
<gene>
    <name evidence="9" type="ORF">SS50377_17089</name>
    <name evidence="10" type="ORF">SS50377_25990</name>
</gene>
<keyword evidence="4 6" id="KW-0949">S-adenosyl-L-methionine</keyword>
<proteinExistence type="inferred from homology"/>
<reference evidence="9 10" key="1">
    <citation type="journal article" date="2014" name="PLoS Genet.">
        <title>The Genome of Spironucleus salmonicida Highlights a Fish Pathogen Adapted to Fluctuating Environments.</title>
        <authorList>
            <person name="Xu F."/>
            <person name="Jerlstrom-Hultqvist J."/>
            <person name="Einarsson E."/>
            <person name="Astvaldsson A."/>
            <person name="Svard S.G."/>
            <person name="Andersson J.O."/>
        </authorList>
    </citation>
    <scope>NUCLEOTIDE SEQUENCE</scope>
    <source>
        <strain evidence="10">ATCC 50377</strain>
    </source>
</reference>
<dbReference type="Proteomes" id="UP000018208">
    <property type="component" value="Unassembled WGS sequence"/>
</dbReference>
<evidence type="ECO:0000313" key="11">
    <source>
        <dbReference type="Proteomes" id="UP000018208"/>
    </source>
</evidence>
<dbReference type="InterPro" id="IPR023267">
    <property type="entry name" value="RCMT"/>
</dbReference>
<dbReference type="PROSITE" id="PS01153">
    <property type="entry name" value="NOL1_NOP2_SUN"/>
    <property type="match status" value="1"/>
</dbReference>
<accession>V6LR37</accession>
<dbReference type="OrthoDB" id="6093671at2759"/>
<feature type="domain" description="SAM-dependent MTase RsmB/NOP-type" evidence="8">
    <location>
        <begin position="36"/>
        <end position="356"/>
    </location>
</feature>
<dbReference type="GO" id="GO:0008173">
    <property type="term" value="F:RNA methyltransferase activity"/>
    <property type="evidence" value="ECO:0007669"/>
    <property type="project" value="InterPro"/>
</dbReference>
<feature type="region of interest" description="Disordered" evidence="7">
    <location>
        <begin position="610"/>
        <end position="638"/>
    </location>
</feature>
<dbReference type="EMBL" id="AUWU02000006">
    <property type="protein sequence ID" value="KAH0571794.1"/>
    <property type="molecule type" value="Genomic_DNA"/>
</dbReference>
<dbReference type="VEuPathDB" id="GiardiaDB:SS50377_25990"/>
<dbReference type="GO" id="GO:0003723">
    <property type="term" value="F:RNA binding"/>
    <property type="evidence" value="ECO:0007669"/>
    <property type="project" value="UniProtKB-UniRule"/>
</dbReference>
<feature type="binding site" evidence="6">
    <location>
        <position position="211"/>
    </location>
    <ligand>
        <name>S-adenosyl-L-methionine</name>
        <dbReference type="ChEBI" id="CHEBI:59789"/>
    </ligand>
</feature>
<dbReference type="CDD" id="cd02440">
    <property type="entry name" value="AdoMet_MTases"/>
    <property type="match status" value="1"/>
</dbReference>
<reference evidence="10" key="2">
    <citation type="submission" date="2020-12" db="EMBL/GenBank/DDBJ databases">
        <title>New Spironucleus salmonicida genome in near-complete chromosomes.</title>
        <authorList>
            <person name="Xu F."/>
            <person name="Kurt Z."/>
            <person name="Jimenez-Gonzalez A."/>
            <person name="Astvaldsson A."/>
            <person name="Andersson J.O."/>
            <person name="Svard S.G."/>
        </authorList>
    </citation>
    <scope>NUCLEOTIDE SEQUENCE</scope>
    <source>
        <strain evidence="10">ATCC 50377</strain>
    </source>
</reference>
<keyword evidence="5 6" id="KW-0694">RNA-binding</keyword>
<dbReference type="InterPro" id="IPR029063">
    <property type="entry name" value="SAM-dependent_MTases_sf"/>
</dbReference>
<dbReference type="PANTHER" id="PTHR22808">
    <property type="entry name" value="NCL1 YEAST -RELATED NOL1/NOP2/FMU SUN DOMAIN-CONTAINING"/>
    <property type="match status" value="1"/>
</dbReference>
<feature type="compositionally biased region" description="Basic and acidic residues" evidence="7">
    <location>
        <begin position="623"/>
        <end position="638"/>
    </location>
</feature>
<dbReference type="PANTHER" id="PTHR22808:SF1">
    <property type="entry name" value="RNA CYTOSINE-C(5)-METHYLTRANSFERASE NSUN2-RELATED"/>
    <property type="match status" value="1"/>
</dbReference>
<dbReference type="PROSITE" id="PS51686">
    <property type="entry name" value="SAM_MT_RSMB_NOP"/>
    <property type="match status" value="1"/>
</dbReference>
<evidence type="ECO:0000313" key="10">
    <source>
        <dbReference type="EMBL" id="KAH0571794.1"/>
    </source>
</evidence>
<sequence>MSIPNNNPKSSQILATDTKIYNYYQQILPEADFSHFFEDFSKELPAVFRIQKQFRSVLYQQRFSELMEPLFAATTLEKLDMPPFAYQIDISRRELRSNEALNNVHKTLVALNESSLVTRQEFVSMLPPCFLDVQPGDRVLDMCAAPGQKTQQLVQSTGPTGLVVANDADLKRTHTLMHNLIDQPTPHLLITNLDASRLPDFPFKFDKVLADVPCSGDGTLRKAPDVWRTFKVKHGQGLHPLQKQILTRGLQLLKVGGKLVYSTCSMNPLENEAVVSAILQSFGSSVRVVPNATKFASAGFSAWKVLDEDLKIDQNLLPSFYAPTSESVKNQLMQTSRFYPWKTNSGGFYVAIFEKFAELEGPESDELSAKVALYQLKNLSETFVADQQRSMPLHPFERFQDENARAEIKKQFGFSRFFEENDVEEVVGNLANRRSFGVEPSRIYLINKHVNSIFEVEGSNQLYHIVQMGCGAFNKQSGVDRNVIYRIESNVNFLLNHTNRVVKMKYASFLKVLTQGLIEQVGDAPESLTFDQLEDAEFEQHARGLNVVGQVLIQVSDSANCEFLNEFCISGWLGGNSIGIHMKKKGRHALNCLLSGVMITEILVSGHMRRKEAHKEKRKQVRGKGEGEANLNGKKDEE</sequence>
<dbReference type="AlphaFoldDB" id="V6LR37"/>
<comment type="similarity">
    <text evidence="1 6">Belongs to the class I-like SAM-binding methyltransferase superfamily. RsmB/NOP family.</text>
</comment>
<comment type="caution">
    <text evidence="6">Lacks conserved residue(s) required for the propagation of feature annotation.</text>
</comment>
<evidence type="ECO:0000256" key="3">
    <source>
        <dbReference type="ARBA" id="ARBA00022679"/>
    </source>
</evidence>
<evidence type="ECO:0000256" key="4">
    <source>
        <dbReference type="ARBA" id="ARBA00022691"/>
    </source>
</evidence>
<dbReference type="GO" id="GO:0001510">
    <property type="term" value="P:RNA methylation"/>
    <property type="evidence" value="ECO:0007669"/>
    <property type="project" value="InterPro"/>
</dbReference>
<dbReference type="PRINTS" id="PR02008">
    <property type="entry name" value="RCMTFAMILY"/>
</dbReference>
<keyword evidence="3 6" id="KW-0808">Transferase</keyword>
<evidence type="ECO:0000313" key="9">
    <source>
        <dbReference type="EMBL" id="EST43224.1"/>
    </source>
</evidence>
<feature type="binding site" evidence="6">
    <location>
        <position position="194"/>
    </location>
    <ligand>
        <name>S-adenosyl-L-methionine</name>
        <dbReference type="ChEBI" id="CHEBI:59789"/>
    </ligand>
</feature>
<feature type="compositionally biased region" description="Basic residues" evidence="7">
    <location>
        <begin position="610"/>
        <end position="622"/>
    </location>
</feature>
<feature type="active site" description="Nucleophile" evidence="6">
    <location>
        <position position="264"/>
    </location>
</feature>
<evidence type="ECO:0000256" key="1">
    <source>
        <dbReference type="ARBA" id="ARBA00007494"/>
    </source>
</evidence>
<evidence type="ECO:0000259" key="8">
    <source>
        <dbReference type="PROSITE" id="PS51686"/>
    </source>
</evidence>
<keyword evidence="2 6" id="KW-0489">Methyltransferase</keyword>
<dbReference type="Pfam" id="PF01189">
    <property type="entry name" value="Methyltr_RsmB-F"/>
    <property type="match status" value="1"/>
</dbReference>
<organism evidence="9">
    <name type="scientific">Spironucleus salmonicida</name>
    <dbReference type="NCBI Taxonomy" id="348837"/>
    <lineage>
        <taxon>Eukaryota</taxon>
        <taxon>Metamonada</taxon>
        <taxon>Diplomonadida</taxon>
        <taxon>Hexamitidae</taxon>
        <taxon>Hexamitinae</taxon>
        <taxon>Spironucleus</taxon>
    </lineage>
</organism>
<dbReference type="InterPro" id="IPR001678">
    <property type="entry name" value="MeTrfase_RsmB-F_NOP2_dom"/>
</dbReference>
<dbReference type="InterPro" id="IPR018314">
    <property type="entry name" value="RsmB/NOL1/NOP2-like_CS"/>
</dbReference>
<dbReference type="InterPro" id="IPR049560">
    <property type="entry name" value="MeTrfase_RsmB-F_NOP2_cat"/>
</dbReference>